<dbReference type="Pfam" id="PF00535">
    <property type="entry name" value="Glycos_transf_2"/>
    <property type="match status" value="1"/>
</dbReference>
<dbReference type="RefSeq" id="WP_110475210.1">
    <property type="nucleotide sequence ID" value="NZ_BMWQ01000002.1"/>
</dbReference>
<sequence length="347" mass="39904">MNLSVIIPLYNAERDIGRCLDSLIDQGLSENEYEIIVVNDGSLDDSLKIVISYAKKYSQIKVLDKENGGVGSARNSGIDCAKGKYIYFLDSDDFLVPNRLGYLVELSDKHELDILTFMSTPHYTKSLEGKSISKNREFDVTFGDNHLSAIVTGEEYVAKVKYRGEVWWFLINREFLLNSGIRFVEGRFLEDLPFSISLILDAKRIAHIDLDVHRYRIAPGSILTSTEPQHFLKVIRDLQYAATAFGPIIEKLERNEASTECIRRIKARQQSLVFFSMVRTLKSTMPFKEVKLRLKDMKAKNAYPLTSFLGKDYNGLSYQVLVRLFNQKYVYYALFLILNPLLRFKNK</sequence>
<dbReference type="InterPro" id="IPR029044">
    <property type="entry name" value="Nucleotide-diphossugar_trans"/>
</dbReference>
<organism evidence="2 3">
    <name type="scientific">Winogradskyella epiphytica</name>
    <dbReference type="NCBI Taxonomy" id="262005"/>
    <lineage>
        <taxon>Bacteria</taxon>
        <taxon>Pseudomonadati</taxon>
        <taxon>Bacteroidota</taxon>
        <taxon>Flavobacteriia</taxon>
        <taxon>Flavobacteriales</taxon>
        <taxon>Flavobacteriaceae</taxon>
        <taxon>Winogradskyella</taxon>
    </lineage>
</organism>
<comment type="caution">
    <text evidence="2">The sequence shown here is derived from an EMBL/GenBank/DDBJ whole genome shotgun (WGS) entry which is preliminary data.</text>
</comment>
<dbReference type="EMBL" id="QJTD01000002">
    <property type="protein sequence ID" value="PYE81833.1"/>
    <property type="molecule type" value="Genomic_DNA"/>
</dbReference>
<dbReference type="PANTHER" id="PTHR22916">
    <property type="entry name" value="GLYCOSYLTRANSFERASE"/>
    <property type="match status" value="1"/>
</dbReference>
<gene>
    <name evidence="2" type="ORF">DFQ11_102410</name>
</gene>
<reference evidence="2 3" key="1">
    <citation type="submission" date="2018-06" db="EMBL/GenBank/DDBJ databases">
        <title>Genomic Encyclopedia of Type Strains, Phase III (KMG-III): the genomes of soil and plant-associated and newly described type strains.</title>
        <authorList>
            <person name="Whitman W."/>
        </authorList>
    </citation>
    <scope>NUCLEOTIDE SEQUENCE [LARGE SCALE GENOMIC DNA]</scope>
    <source>
        <strain evidence="2 3">CECT 7945</strain>
    </source>
</reference>
<dbReference type="Proteomes" id="UP000248054">
    <property type="component" value="Unassembled WGS sequence"/>
</dbReference>
<dbReference type="PANTHER" id="PTHR22916:SF3">
    <property type="entry name" value="UDP-GLCNAC:BETAGAL BETA-1,3-N-ACETYLGLUCOSAMINYLTRANSFERASE-LIKE PROTEIN 1"/>
    <property type="match status" value="1"/>
</dbReference>
<evidence type="ECO:0000313" key="2">
    <source>
        <dbReference type="EMBL" id="PYE81833.1"/>
    </source>
</evidence>
<accession>A0A2V4XJK2</accession>
<protein>
    <submittedName>
        <fullName evidence="2">Glycosyltransferase involved in cell wall biosynthesis</fullName>
    </submittedName>
</protein>
<dbReference type="SUPFAM" id="SSF53448">
    <property type="entry name" value="Nucleotide-diphospho-sugar transferases"/>
    <property type="match status" value="1"/>
</dbReference>
<dbReference type="GO" id="GO:0016758">
    <property type="term" value="F:hexosyltransferase activity"/>
    <property type="evidence" value="ECO:0007669"/>
    <property type="project" value="UniProtKB-ARBA"/>
</dbReference>
<keyword evidence="2" id="KW-0808">Transferase</keyword>
<feature type="domain" description="Glycosyltransferase 2-like" evidence="1">
    <location>
        <begin position="4"/>
        <end position="127"/>
    </location>
</feature>
<keyword evidence="3" id="KW-1185">Reference proteome</keyword>
<evidence type="ECO:0000313" key="3">
    <source>
        <dbReference type="Proteomes" id="UP000248054"/>
    </source>
</evidence>
<dbReference type="CDD" id="cd00761">
    <property type="entry name" value="Glyco_tranf_GTA_type"/>
    <property type="match status" value="1"/>
</dbReference>
<name>A0A2V4XJK2_9FLAO</name>
<dbReference type="InterPro" id="IPR001173">
    <property type="entry name" value="Glyco_trans_2-like"/>
</dbReference>
<dbReference type="AlphaFoldDB" id="A0A2V4XJK2"/>
<dbReference type="Gene3D" id="3.90.550.10">
    <property type="entry name" value="Spore Coat Polysaccharide Biosynthesis Protein SpsA, Chain A"/>
    <property type="match status" value="1"/>
</dbReference>
<dbReference type="OrthoDB" id="396512at2"/>
<proteinExistence type="predicted"/>
<evidence type="ECO:0000259" key="1">
    <source>
        <dbReference type="Pfam" id="PF00535"/>
    </source>
</evidence>